<keyword evidence="3" id="KW-1185">Reference proteome</keyword>
<reference evidence="2" key="1">
    <citation type="journal article" date="2018" name="DNA Res.">
        <title>Multiple hybrid de novo genome assembly of finger millet, an orphan allotetraploid crop.</title>
        <authorList>
            <person name="Hatakeyama M."/>
            <person name="Aluri S."/>
            <person name="Balachadran M.T."/>
            <person name="Sivarajan S.R."/>
            <person name="Patrignani A."/>
            <person name="Gruter S."/>
            <person name="Poveda L."/>
            <person name="Shimizu-Inatsugi R."/>
            <person name="Baeten J."/>
            <person name="Francoijs K.J."/>
            <person name="Nataraja K.N."/>
            <person name="Reddy Y.A.N."/>
            <person name="Phadnis S."/>
            <person name="Ravikumar R.L."/>
            <person name="Schlapbach R."/>
            <person name="Sreeman S.M."/>
            <person name="Shimizu K.K."/>
        </authorList>
    </citation>
    <scope>NUCLEOTIDE SEQUENCE</scope>
</reference>
<feature type="region of interest" description="Disordered" evidence="1">
    <location>
        <begin position="202"/>
        <end position="225"/>
    </location>
</feature>
<reference evidence="2" key="2">
    <citation type="submission" date="2021-12" db="EMBL/GenBank/DDBJ databases">
        <title>Resequencing data analysis of finger millet.</title>
        <authorList>
            <person name="Hatakeyama M."/>
            <person name="Aluri S."/>
            <person name="Balachadran M.T."/>
            <person name="Sivarajan S.R."/>
            <person name="Poveda L."/>
            <person name="Shimizu-Inatsugi R."/>
            <person name="Schlapbach R."/>
            <person name="Sreeman S.M."/>
            <person name="Shimizu K.K."/>
        </authorList>
    </citation>
    <scope>NUCLEOTIDE SEQUENCE</scope>
</reference>
<feature type="region of interest" description="Disordered" evidence="1">
    <location>
        <begin position="285"/>
        <end position="307"/>
    </location>
</feature>
<comment type="caution">
    <text evidence="2">The sequence shown here is derived from an EMBL/GenBank/DDBJ whole genome shotgun (WGS) entry which is preliminary data.</text>
</comment>
<gene>
    <name evidence="2" type="primary">ga03922</name>
    <name evidence="2" type="ORF">PR202_ga03922</name>
</gene>
<organism evidence="2 3">
    <name type="scientific">Eleusine coracana subsp. coracana</name>
    <dbReference type="NCBI Taxonomy" id="191504"/>
    <lineage>
        <taxon>Eukaryota</taxon>
        <taxon>Viridiplantae</taxon>
        <taxon>Streptophyta</taxon>
        <taxon>Embryophyta</taxon>
        <taxon>Tracheophyta</taxon>
        <taxon>Spermatophyta</taxon>
        <taxon>Magnoliopsida</taxon>
        <taxon>Liliopsida</taxon>
        <taxon>Poales</taxon>
        <taxon>Poaceae</taxon>
        <taxon>PACMAD clade</taxon>
        <taxon>Chloridoideae</taxon>
        <taxon>Cynodonteae</taxon>
        <taxon>Eleusininae</taxon>
        <taxon>Eleusine</taxon>
    </lineage>
</organism>
<evidence type="ECO:0000313" key="3">
    <source>
        <dbReference type="Proteomes" id="UP001054889"/>
    </source>
</evidence>
<feature type="region of interest" description="Disordered" evidence="1">
    <location>
        <begin position="1"/>
        <end position="20"/>
    </location>
</feature>
<evidence type="ECO:0000256" key="1">
    <source>
        <dbReference type="SAM" id="MobiDB-lite"/>
    </source>
</evidence>
<name>A0AAV5BN99_ELECO</name>
<dbReference type="EMBL" id="BQKI01000002">
    <property type="protein sequence ID" value="GJM87916.1"/>
    <property type="molecule type" value="Genomic_DNA"/>
</dbReference>
<proteinExistence type="predicted"/>
<dbReference type="Proteomes" id="UP001054889">
    <property type="component" value="Unassembled WGS sequence"/>
</dbReference>
<feature type="compositionally biased region" description="Polar residues" evidence="1">
    <location>
        <begin position="208"/>
        <end position="220"/>
    </location>
</feature>
<protein>
    <submittedName>
        <fullName evidence="2">Uncharacterized protein</fullName>
    </submittedName>
</protein>
<accession>A0AAV5BN99</accession>
<feature type="region of interest" description="Disordered" evidence="1">
    <location>
        <begin position="102"/>
        <end position="155"/>
    </location>
</feature>
<sequence length="307" mass="32890">MEEEEEGSGAGNPPPPASSAPAWLLLDRFIHRSRRRRGVFEGDPTTSEMAYDCVGCKLRVSVRIADPPMVSRLYLHWMLKPPIEDVTDPACDTPGVIVSADKIGKRNEKENSLRTPPVSDSEKTHPTAAAPPDSTRAAWSPAYGQRPLPRIDGPRARSDIPFVAVALSETPPPPPPIYSLRSRSLSLPLVSTSAVVSAPHRLAATAHRSPSQASGSNAGTTRRPCTCPLRFARPALGDRHGSSPAPIIDPEPFLRAAFTPRLDPEPFRPPLFVLAGAEPCPASATVAGPYPAIAGGPRPPRMARDEE</sequence>
<feature type="compositionally biased region" description="Basic and acidic residues" evidence="1">
    <location>
        <begin position="102"/>
        <end position="112"/>
    </location>
</feature>
<evidence type="ECO:0000313" key="2">
    <source>
        <dbReference type="EMBL" id="GJM87916.1"/>
    </source>
</evidence>
<dbReference type="AlphaFoldDB" id="A0AAV5BN99"/>